<sequence length="117" mass="12399">MSPCLPTSNCPTVGDDCGNFIVIKSPVCPTACPTVCPTSPPVVNYYLVKSVCTTPPTPPPCPTAVPCSSSVTFLDMNGKQCNENGAQFLFVNNGVAAYSKQSSCYANNAGYKFLQYR</sequence>
<gene>
    <name evidence="1" type="ORF">SARC_06422</name>
</gene>
<dbReference type="EMBL" id="KQ242053">
    <property type="protein sequence ID" value="KNC81247.1"/>
    <property type="molecule type" value="Genomic_DNA"/>
</dbReference>
<evidence type="ECO:0000313" key="2">
    <source>
        <dbReference type="Proteomes" id="UP000054560"/>
    </source>
</evidence>
<reference evidence="1 2" key="1">
    <citation type="submission" date="2011-02" db="EMBL/GenBank/DDBJ databases">
        <title>The Genome Sequence of Sphaeroforma arctica JP610.</title>
        <authorList>
            <consortium name="The Broad Institute Genome Sequencing Platform"/>
            <person name="Russ C."/>
            <person name="Cuomo C."/>
            <person name="Young S.K."/>
            <person name="Zeng Q."/>
            <person name="Gargeya S."/>
            <person name="Alvarado L."/>
            <person name="Berlin A."/>
            <person name="Chapman S.B."/>
            <person name="Chen Z."/>
            <person name="Freedman E."/>
            <person name="Gellesch M."/>
            <person name="Goldberg J."/>
            <person name="Griggs A."/>
            <person name="Gujja S."/>
            <person name="Heilman E."/>
            <person name="Heiman D."/>
            <person name="Howarth C."/>
            <person name="Mehta T."/>
            <person name="Neiman D."/>
            <person name="Pearson M."/>
            <person name="Roberts A."/>
            <person name="Saif S."/>
            <person name="Shea T."/>
            <person name="Shenoy N."/>
            <person name="Sisk P."/>
            <person name="Stolte C."/>
            <person name="Sykes S."/>
            <person name="White J."/>
            <person name="Yandava C."/>
            <person name="Burger G."/>
            <person name="Gray M.W."/>
            <person name="Holland P.W.H."/>
            <person name="King N."/>
            <person name="Lang F.B.F."/>
            <person name="Roger A.J."/>
            <person name="Ruiz-Trillo I."/>
            <person name="Haas B."/>
            <person name="Nusbaum C."/>
            <person name="Birren B."/>
        </authorList>
    </citation>
    <scope>NUCLEOTIDE SEQUENCE [LARGE SCALE GENOMIC DNA]</scope>
    <source>
        <strain evidence="1 2">JP610</strain>
    </source>
</reference>
<dbReference type="AlphaFoldDB" id="A0A0L0FWP9"/>
<keyword evidence="2" id="KW-1185">Reference proteome</keyword>
<dbReference type="GeneID" id="25906926"/>
<protein>
    <submittedName>
        <fullName evidence="1">Uncharacterized protein</fullName>
    </submittedName>
</protein>
<dbReference type="Proteomes" id="UP000054560">
    <property type="component" value="Unassembled WGS sequence"/>
</dbReference>
<organism evidence="1 2">
    <name type="scientific">Sphaeroforma arctica JP610</name>
    <dbReference type="NCBI Taxonomy" id="667725"/>
    <lineage>
        <taxon>Eukaryota</taxon>
        <taxon>Ichthyosporea</taxon>
        <taxon>Ichthyophonida</taxon>
        <taxon>Sphaeroforma</taxon>
    </lineage>
</organism>
<evidence type="ECO:0000313" key="1">
    <source>
        <dbReference type="EMBL" id="KNC81247.1"/>
    </source>
</evidence>
<accession>A0A0L0FWP9</accession>
<dbReference type="RefSeq" id="XP_014155149.1">
    <property type="nucleotide sequence ID" value="XM_014299674.1"/>
</dbReference>
<name>A0A0L0FWP9_9EUKA</name>
<proteinExistence type="predicted"/>